<evidence type="ECO:0000313" key="3">
    <source>
        <dbReference type="EMBL" id="KAL1268715.1"/>
    </source>
</evidence>
<comment type="caution">
    <text evidence="3">The sequence shown here is derived from an EMBL/GenBank/DDBJ whole genome shotgun (WGS) entry which is preliminary data.</text>
</comment>
<organism evidence="3 4">
    <name type="scientific">Cirrhinus molitorella</name>
    <name type="common">mud carp</name>
    <dbReference type="NCBI Taxonomy" id="172907"/>
    <lineage>
        <taxon>Eukaryota</taxon>
        <taxon>Metazoa</taxon>
        <taxon>Chordata</taxon>
        <taxon>Craniata</taxon>
        <taxon>Vertebrata</taxon>
        <taxon>Euteleostomi</taxon>
        <taxon>Actinopterygii</taxon>
        <taxon>Neopterygii</taxon>
        <taxon>Teleostei</taxon>
        <taxon>Ostariophysi</taxon>
        <taxon>Cypriniformes</taxon>
        <taxon>Cyprinidae</taxon>
        <taxon>Labeoninae</taxon>
        <taxon>Labeonini</taxon>
        <taxon>Cirrhinus</taxon>
    </lineage>
</organism>
<feature type="compositionally biased region" description="Polar residues" evidence="1">
    <location>
        <begin position="20"/>
        <end position="32"/>
    </location>
</feature>
<feature type="domain" description="HAT C-terminal dimerisation" evidence="2">
    <location>
        <begin position="80"/>
        <end position="123"/>
    </location>
</feature>
<protein>
    <recommendedName>
        <fullName evidence="2">HAT C-terminal dimerisation domain-containing protein</fullName>
    </recommendedName>
</protein>
<dbReference type="Proteomes" id="UP001558613">
    <property type="component" value="Unassembled WGS sequence"/>
</dbReference>
<reference evidence="3 4" key="1">
    <citation type="submission" date="2023-09" db="EMBL/GenBank/DDBJ databases">
        <authorList>
            <person name="Wang M."/>
        </authorList>
    </citation>
    <scope>NUCLEOTIDE SEQUENCE [LARGE SCALE GENOMIC DNA]</scope>
    <source>
        <strain evidence="3">GT-2023</strain>
        <tissue evidence="3">Liver</tissue>
    </source>
</reference>
<feature type="region of interest" description="Disordered" evidence="1">
    <location>
        <begin position="18"/>
        <end position="37"/>
    </location>
</feature>
<dbReference type="EMBL" id="JAYMGO010000009">
    <property type="protein sequence ID" value="KAL1268715.1"/>
    <property type="molecule type" value="Genomic_DNA"/>
</dbReference>
<feature type="compositionally biased region" description="Basic and acidic residues" evidence="1">
    <location>
        <begin position="46"/>
        <end position="57"/>
    </location>
</feature>
<feature type="compositionally biased region" description="Polar residues" evidence="1">
    <location>
        <begin position="58"/>
        <end position="67"/>
    </location>
</feature>
<name>A0ABR3MVN5_9TELE</name>
<evidence type="ECO:0000259" key="2">
    <source>
        <dbReference type="Pfam" id="PF05699"/>
    </source>
</evidence>
<evidence type="ECO:0000256" key="1">
    <source>
        <dbReference type="SAM" id="MobiDB-lite"/>
    </source>
</evidence>
<dbReference type="InterPro" id="IPR012337">
    <property type="entry name" value="RNaseH-like_sf"/>
</dbReference>
<gene>
    <name evidence="3" type="ORF">QQF64_034078</name>
</gene>
<sequence>MDEVKQYLLDEVRKMGNEGSALQVSGESSQVRPSKKFQTDLKHLLSTIEGEKKEKGEPTSSSQAQLSESDELNGEFLVYRQMPDVSAEDDPLSCWKTNMGTLPQLSEFDRKYLCIGASSCSSE</sequence>
<dbReference type="Pfam" id="PF05699">
    <property type="entry name" value="Dimer_Tnp_hAT"/>
    <property type="match status" value="1"/>
</dbReference>
<evidence type="ECO:0000313" key="4">
    <source>
        <dbReference type="Proteomes" id="UP001558613"/>
    </source>
</evidence>
<dbReference type="InterPro" id="IPR008906">
    <property type="entry name" value="HATC_C_dom"/>
</dbReference>
<proteinExistence type="predicted"/>
<dbReference type="SUPFAM" id="SSF53098">
    <property type="entry name" value="Ribonuclease H-like"/>
    <property type="match status" value="1"/>
</dbReference>
<feature type="region of interest" description="Disordered" evidence="1">
    <location>
        <begin position="46"/>
        <end position="71"/>
    </location>
</feature>
<accession>A0ABR3MVN5</accession>
<keyword evidence="4" id="KW-1185">Reference proteome</keyword>